<organism evidence="1 2">
    <name type="scientific">Candidatus Fervidibacter sacchari</name>
    <dbReference type="NCBI Taxonomy" id="1448929"/>
    <lineage>
        <taxon>Bacteria</taxon>
        <taxon>Candidatus Fervidibacterota</taxon>
        <taxon>Candidatus Fervidibacter</taxon>
    </lineage>
</organism>
<comment type="caution">
    <text evidence="1">The sequence shown here is derived from an EMBL/GenBank/DDBJ whole genome shotgun (WGS) entry which is preliminary data.</text>
</comment>
<evidence type="ECO:0000313" key="2">
    <source>
        <dbReference type="Proteomes" id="UP001204798"/>
    </source>
</evidence>
<dbReference type="Proteomes" id="UP001204798">
    <property type="component" value="Unassembled WGS sequence"/>
</dbReference>
<evidence type="ECO:0000313" key="1">
    <source>
        <dbReference type="EMBL" id="MCS3921146.1"/>
    </source>
</evidence>
<name>A0ABT2EUL4_9BACT</name>
<gene>
    <name evidence="1" type="ORF">M2350_003587</name>
</gene>
<dbReference type="EMBL" id="JANUCP010000009">
    <property type="protein sequence ID" value="MCS3921146.1"/>
    <property type="molecule type" value="Genomic_DNA"/>
</dbReference>
<evidence type="ECO:0008006" key="3">
    <source>
        <dbReference type="Google" id="ProtNLM"/>
    </source>
</evidence>
<proteinExistence type="predicted"/>
<accession>A0ABT2EUL4</accession>
<keyword evidence="2" id="KW-1185">Reference proteome</keyword>
<sequence>MREKRFLVLMLIVGAVMLPLLPQAIRYVGYCLTCVVYPCPEGCVEGDELGRPLAVCATCRIDPKDYDLPPSYHYACTACNFIAIECKPVEPDNSCPPYRLEVRPFINVAGPRPFKCVLLTNYLIFLCVEE</sequence>
<protein>
    <recommendedName>
        <fullName evidence="3">4Fe-4S ferredoxin-type domain-containing protein</fullName>
    </recommendedName>
</protein>
<reference evidence="1 2" key="1">
    <citation type="submission" date="2022-08" db="EMBL/GenBank/DDBJ databases">
        <title>Bacterial and archaeal communities from various locations to study Microbial Dark Matter (Phase II).</title>
        <authorList>
            <person name="Stepanauskas R."/>
        </authorList>
    </citation>
    <scope>NUCLEOTIDE SEQUENCE [LARGE SCALE GENOMIC DNA]</scope>
    <source>
        <strain evidence="1 2">PD1</strain>
    </source>
</reference>